<dbReference type="PANTHER" id="PTHR24094:SF15">
    <property type="entry name" value="AMP-DEPENDENT SYNTHETASE_LIGASE DOMAIN-CONTAINING PROTEIN-RELATED"/>
    <property type="match status" value="1"/>
</dbReference>
<proteinExistence type="predicted"/>
<feature type="chain" id="PRO_5039696485" description="GmrSD restriction endonucleases C-terminal domain-containing protein" evidence="1">
    <location>
        <begin position="24"/>
        <end position="223"/>
    </location>
</feature>
<name>A0A1I4A905_9PSEU</name>
<feature type="signal peptide" evidence="1">
    <location>
        <begin position="1"/>
        <end position="23"/>
    </location>
</feature>
<gene>
    <name evidence="3" type="ORF">SAMN05421835_12359</name>
</gene>
<feature type="domain" description="GmrSD restriction endonucleases C-terminal" evidence="2">
    <location>
        <begin position="122"/>
        <end position="212"/>
    </location>
</feature>
<dbReference type="PROSITE" id="PS51257">
    <property type="entry name" value="PROKAR_LIPOPROTEIN"/>
    <property type="match status" value="1"/>
</dbReference>
<dbReference type="PANTHER" id="PTHR24094">
    <property type="entry name" value="SECRETED PROTEIN"/>
    <property type="match status" value="1"/>
</dbReference>
<dbReference type="RefSeq" id="WP_091513968.1">
    <property type="nucleotide sequence ID" value="NZ_FORP01000023.1"/>
</dbReference>
<dbReference type="Proteomes" id="UP000199025">
    <property type="component" value="Unassembled WGS sequence"/>
</dbReference>
<dbReference type="OrthoDB" id="5196645at2"/>
<sequence>MHRHTTAAPAITILLAATLASTAACRPLAEAASATHPASPSAPSGNVGAARGELAALAVKPEDTGAHYDRDDWPHWDTTHGACDAREDALIAQGRDVRTDARCHPVSGTWVSPYDGVTVTDPGKLDIDHLVPLAEVARSGARGWSRAQREHYANDPAVLVVVTAHANRAKGDQDPAKWLPERDRCGYVAHWIEVKTRYQLTVDQAEHDALAAVLAHCPDGGER</sequence>
<dbReference type="EMBL" id="FORP01000023">
    <property type="protein sequence ID" value="SFK52441.1"/>
    <property type="molecule type" value="Genomic_DNA"/>
</dbReference>
<evidence type="ECO:0000313" key="3">
    <source>
        <dbReference type="EMBL" id="SFK52441.1"/>
    </source>
</evidence>
<keyword evidence="1" id="KW-0732">Signal</keyword>
<evidence type="ECO:0000313" key="4">
    <source>
        <dbReference type="Proteomes" id="UP000199025"/>
    </source>
</evidence>
<dbReference type="InterPro" id="IPR011089">
    <property type="entry name" value="GmrSD_C"/>
</dbReference>
<dbReference type="STRING" id="115433.SAMN05421835_12359"/>
<accession>A0A1I4A905</accession>
<protein>
    <recommendedName>
        <fullName evidence="2">GmrSD restriction endonucleases C-terminal domain-containing protein</fullName>
    </recommendedName>
</protein>
<reference evidence="3 4" key="1">
    <citation type="submission" date="2016-10" db="EMBL/GenBank/DDBJ databases">
        <authorList>
            <person name="de Groot N.N."/>
        </authorList>
    </citation>
    <scope>NUCLEOTIDE SEQUENCE [LARGE SCALE GENOMIC DNA]</scope>
    <source>
        <strain evidence="3 4">DSM 44468</strain>
    </source>
</reference>
<evidence type="ECO:0000256" key="1">
    <source>
        <dbReference type="SAM" id="SignalP"/>
    </source>
</evidence>
<dbReference type="AlphaFoldDB" id="A0A1I4A905"/>
<organism evidence="3 4">
    <name type="scientific">Amycolatopsis sacchari</name>
    <dbReference type="NCBI Taxonomy" id="115433"/>
    <lineage>
        <taxon>Bacteria</taxon>
        <taxon>Bacillati</taxon>
        <taxon>Actinomycetota</taxon>
        <taxon>Actinomycetes</taxon>
        <taxon>Pseudonocardiales</taxon>
        <taxon>Pseudonocardiaceae</taxon>
        <taxon>Amycolatopsis</taxon>
    </lineage>
</organism>
<evidence type="ECO:0000259" key="2">
    <source>
        <dbReference type="Pfam" id="PF07510"/>
    </source>
</evidence>
<keyword evidence="4" id="KW-1185">Reference proteome</keyword>
<dbReference type="Pfam" id="PF07510">
    <property type="entry name" value="GmrSD_C"/>
    <property type="match status" value="1"/>
</dbReference>